<dbReference type="Proteomes" id="UP001469365">
    <property type="component" value="Unassembled WGS sequence"/>
</dbReference>
<dbReference type="Gene3D" id="3.20.20.380">
    <property type="entry name" value="Copper homeostasis (CutC) domain"/>
    <property type="match status" value="1"/>
</dbReference>
<accession>A0ABU9DSK4</accession>
<dbReference type="InterPro" id="IPR036822">
    <property type="entry name" value="CutC-like_dom_sf"/>
</dbReference>
<reference evidence="3 4" key="1">
    <citation type="submission" date="2024-04" db="EMBL/GenBank/DDBJ databases">
        <title>draft genome sequnece of Paenibacillus filicis.</title>
        <authorList>
            <person name="Kim D.-U."/>
        </authorList>
    </citation>
    <scope>NUCLEOTIDE SEQUENCE [LARGE SCALE GENOMIC DNA]</scope>
    <source>
        <strain evidence="3 4">KACC14197</strain>
    </source>
</reference>
<evidence type="ECO:0000256" key="1">
    <source>
        <dbReference type="ARBA" id="ARBA00007768"/>
    </source>
</evidence>
<organism evidence="3 4">
    <name type="scientific">Paenibacillus filicis</name>
    <dbReference type="NCBI Taxonomy" id="669464"/>
    <lineage>
        <taxon>Bacteria</taxon>
        <taxon>Bacillati</taxon>
        <taxon>Bacillota</taxon>
        <taxon>Bacilli</taxon>
        <taxon>Bacillales</taxon>
        <taxon>Paenibacillaceae</taxon>
        <taxon>Paenibacillus</taxon>
    </lineage>
</organism>
<evidence type="ECO:0000313" key="3">
    <source>
        <dbReference type="EMBL" id="MEK8131845.1"/>
    </source>
</evidence>
<evidence type="ECO:0000256" key="2">
    <source>
        <dbReference type="HAMAP-Rule" id="MF_00795"/>
    </source>
</evidence>
<comment type="caution">
    <text evidence="2">Once thought to be involved in copper homeostasis, experiments in E.coli have shown this is not the case.</text>
</comment>
<dbReference type="Pfam" id="PF03932">
    <property type="entry name" value="CutC"/>
    <property type="match status" value="1"/>
</dbReference>
<dbReference type="HAMAP" id="MF_00795">
    <property type="entry name" value="CutC"/>
    <property type="match status" value="1"/>
</dbReference>
<keyword evidence="2" id="KW-0963">Cytoplasm</keyword>
<protein>
    <recommendedName>
        <fullName evidence="2">PF03932 family protein CutC</fullName>
    </recommendedName>
</protein>
<comment type="similarity">
    <text evidence="1 2">Belongs to the CutC family.</text>
</comment>
<dbReference type="EMBL" id="JBBPCC010000024">
    <property type="protein sequence ID" value="MEK8131845.1"/>
    <property type="molecule type" value="Genomic_DNA"/>
</dbReference>
<dbReference type="InterPro" id="IPR005627">
    <property type="entry name" value="CutC-like"/>
</dbReference>
<dbReference type="SUPFAM" id="SSF110395">
    <property type="entry name" value="CutC-like"/>
    <property type="match status" value="1"/>
</dbReference>
<evidence type="ECO:0000313" key="4">
    <source>
        <dbReference type="Proteomes" id="UP001469365"/>
    </source>
</evidence>
<keyword evidence="4" id="KW-1185">Reference proteome</keyword>
<comment type="subcellular location">
    <subcellularLocation>
        <location evidence="2">Cytoplasm</location>
    </subcellularLocation>
</comment>
<dbReference type="PANTHER" id="PTHR12598:SF0">
    <property type="entry name" value="COPPER HOMEOSTASIS PROTEIN CUTC HOMOLOG"/>
    <property type="match status" value="1"/>
</dbReference>
<name>A0ABU9DSK4_9BACL</name>
<proteinExistence type="inferred from homology"/>
<gene>
    <name evidence="2" type="primary">cutC</name>
    <name evidence="3" type="ORF">WMW72_28450</name>
</gene>
<dbReference type="PANTHER" id="PTHR12598">
    <property type="entry name" value="COPPER HOMEOSTASIS PROTEIN CUTC"/>
    <property type="match status" value="1"/>
</dbReference>
<sequence length="255" mass="27018">MDHNQVARKDIAMLIEVIATSVEDARIAEQAGAGRIELVSGLAEGGVTPSYGLICGVLRAVTIPVHVMIRPHALSFQYDRYDLESMQEDIRVARGCGAVGIVVGALSADGDIDEEALLPLLREAEGLSVTFHRAFDETRSLEQSFRQLERLPGINRVLTSGGKPSVLEAAAEIRNLLALSRESQISILAGSGLGVDSLAAFIKQTGVSEVHMGTGVRVEGRVSAPLDADKVCAAVAIVNGLRQEASSRKGTLPEP</sequence>
<comment type="caution">
    <text evidence="3">The sequence shown here is derived from an EMBL/GenBank/DDBJ whole genome shotgun (WGS) entry which is preliminary data.</text>
</comment>